<dbReference type="Pfam" id="PF00436">
    <property type="entry name" value="SSB"/>
    <property type="match status" value="1"/>
</dbReference>
<accession>A0A9J6RQ61</accession>
<dbReference type="InterPro" id="IPR012340">
    <property type="entry name" value="NA-bd_OB-fold"/>
</dbReference>
<dbReference type="CDD" id="cd04496">
    <property type="entry name" value="SSB_OBF"/>
    <property type="match status" value="1"/>
</dbReference>
<protein>
    <recommendedName>
        <fullName evidence="2 3">Single-stranded DNA-binding protein</fullName>
        <shortName evidence="2">SSB</shortName>
    </recommendedName>
</protein>
<dbReference type="PANTHER" id="PTHR10302:SF27">
    <property type="entry name" value="SINGLE-STRANDED DNA-BINDING PROTEIN"/>
    <property type="match status" value="1"/>
</dbReference>
<dbReference type="SUPFAM" id="SSF50249">
    <property type="entry name" value="Nucleic acid-binding proteins"/>
    <property type="match status" value="1"/>
</dbReference>
<dbReference type="GO" id="GO:0006260">
    <property type="term" value="P:DNA replication"/>
    <property type="evidence" value="ECO:0007669"/>
    <property type="project" value="InterPro"/>
</dbReference>
<name>A0A9J6RQ61_9GAMM</name>
<sequence length="157" mass="18039">MYQKVILIGRVGQKQLGYTKTQKPVAQYSLATTKSFKDKQTGDWNEHTEWHRLVSFNQCAEHVNNKLEPGDLIQVEGELRTRKWQDQSGTDRYTTEIVVNDFPKKLPRYYNRDGQAAPAQQQAPQRQPSQPMAQAAGQEFMAQGPSFDSFDDMDIPF</sequence>
<dbReference type="InterPro" id="IPR000424">
    <property type="entry name" value="Primosome_PriB/ssb"/>
</dbReference>
<dbReference type="AlphaFoldDB" id="A0A9J6RQ61"/>
<evidence type="ECO:0000313" key="6">
    <source>
        <dbReference type="Proteomes" id="UP001069090"/>
    </source>
</evidence>
<dbReference type="RefSeq" id="WP_257172044.1">
    <property type="nucleotide sequence ID" value="NZ_JAPTGG010000013.1"/>
</dbReference>
<keyword evidence="1 2" id="KW-0238">DNA-binding</keyword>
<keyword evidence="6" id="KW-1185">Reference proteome</keyword>
<reference evidence="5 6" key="1">
    <citation type="submission" date="2022-12" db="EMBL/GenBank/DDBJ databases">
        <title>Dasania phycosphaerae sp. nov., isolated from particulate material of the south coast of Korea.</title>
        <authorList>
            <person name="Jiang Y."/>
        </authorList>
    </citation>
    <scope>NUCLEOTIDE SEQUENCE [LARGE SCALE GENOMIC DNA]</scope>
    <source>
        <strain evidence="5 6">GY-19</strain>
    </source>
</reference>
<dbReference type="PROSITE" id="PS50935">
    <property type="entry name" value="SSB"/>
    <property type="match status" value="1"/>
</dbReference>
<dbReference type="PIRSF" id="PIRSF002070">
    <property type="entry name" value="SSB"/>
    <property type="match status" value="1"/>
</dbReference>
<feature type="compositionally biased region" description="Low complexity" evidence="4">
    <location>
        <begin position="115"/>
        <end position="136"/>
    </location>
</feature>
<organism evidence="5 6">
    <name type="scientific">Dasania phycosphaerae</name>
    <dbReference type="NCBI Taxonomy" id="2950436"/>
    <lineage>
        <taxon>Bacteria</taxon>
        <taxon>Pseudomonadati</taxon>
        <taxon>Pseudomonadota</taxon>
        <taxon>Gammaproteobacteria</taxon>
        <taxon>Cellvibrionales</taxon>
        <taxon>Spongiibacteraceae</taxon>
        <taxon>Dasania</taxon>
    </lineage>
</organism>
<comment type="subunit">
    <text evidence="2">Homotetramer.</text>
</comment>
<dbReference type="PANTHER" id="PTHR10302">
    <property type="entry name" value="SINGLE-STRANDED DNA-BINDING PROTEIN"/>
    <property type="match status" value="1"/>
</dbReference>
<feature type="region of interest" description="Disordered" evidence="4">
    <location>
        <begin position="108"/>
        <end position="157"/>
    </location>
</feature>
<dbReference type="HAMAP" id="MF_00984">
    <property type="entry name" value="SSB"/>
    <property type="match status" value="1"/>
</dbReference>
<comment type="caution">
    <text evidence="2">Lacks conserved residue(s) required for the propagation of feature annotation.</text>
</comment>
<evidence type="ECO:0000313" key="5">
    <source>
        <dbReference type="EMBL" id="MCZ0866482.1"/>
    </source>
</evidence>
<dbReference type="NCBIfam" id="TIGR00621">
    <property type="entry name" value="ssb"/>
    <property type="match status" value="1"/>
</dbReference>
<evidence type="ECO:0000256" key="1">
    <source>
        <dbReference type="ARBA" id="ARBA00023125"/>
    </source>
</evidence>
<dbReference type="Proteomes" id="UP001069090">
    <property type="component" value="Unassembled WGS sequence"/>
</dbReference>
<evidence type="ECO:0000256" key="3">
    <source>
        <dbReference type="PIRNR" id="PIRNR002070"/>
    </source>
</evidence>
<dbReference type="GO" id="GO:0009295">
    <property type="term" value="C:nucleoid"/>
    <property type="evidence" value="ECO:0007669"/>
    <property type="project" value="TreeGrafter"/>
</dbReference>
<dbReference type="EMBL" id="JAPTGG010000013">
    <property type="protein sequence ID" value="MCZ0866482.1"/>
    <property type="molecule type" value="Genomic_DNA"/>
</dbReference>
<comment type="caution">
    <text evidence="5">The sequence shown here is derived from an EMBL/GenBank/DDBJ whole genome shotgun (WGS) entry which is preliminary data.</text>
</comment>
<proteinExistence type="inferred from homology"/>
<evidence type="ECO:0000256" key="2">
    <source>
        <dbReference type="HAMAP-Rule" id="MF_00984"/>
    </source>
</evidence>
<dbReference type="Gene3D" id="2.40.50.140">
    <property type="entry name" value="Nucleic acid-binding proteins"/>
    <property type="match status" value="1"/>
</dbReference>
<dbReference type="InterPro" id="IPR011344">
    <property type="entry name" value="ssDNA-bd"/>
</dbReference>
<evidence type="ECO:0000256" key="4">
    <source>
        <dbReference type="SAM" id="MobiDB-lite"/>
    </source>
</evidence>
<gene>
    <name evidence="5" type="primary">ssb</name>
    <name evidence="5" type="ORF">O0V09_14820</name>
</gene>
<dbReference type="GO" id="GO:0003697">
    <property type="term" value="F:single-stranded DNA binding"/>
    <property type="evidence" value="ECO:0007669"/>
    <property type="project" value="UniProtKB-UniRule"/>
</dbReference>